<sequence>EVADQLESSSSPGVDEFLPGSRSPADGSSIELATVSAGDTGDAVRGSVGVEDPMTTASALSAARAAADAAAQFAALGELCAGKVGAGGGTDAEYLRFLYSSDASSSGGGCGDGDSEGSDTGEPAATGTAAAATRTSRRSSTDFYSADSTLTSRCDSSQSEAPPAE</sequence>
<feature type="compositionally biased region" description="Low complexity" evidence="1">
    <location>
        <begin position="120"/>
        <end position="134"/>
    </location>
</feature>
<evidence type="ECO:0000313" key="2">
    <source>
        <dbReference type="Proteomes" id="UP000095280"/>
    </source>
</evidence>
<feature type="region of interest" description="Disordered" evidence="1">
    <location>
        <begin position="1"/>
        <end position="28"/>
    </location>
</feature>
<feature type="compositionally biased region" description="Polar residues" evidence="1">
    <location>
        <begin position="1"/>
        <end position="12"/>
    </location>
</feature>
<reference evidence="3" key="1">
    <citation type="submission" date="2016-11" db="UniProtKB">
        <authorList>
            <consortium name="WormBaseParasite"/>
        </authorList>
    </citation>
    <scope>IDENTIFICATION</scope>
</reference>
<dbReference type="AlphaFoldDB" id="A0A1I8JE26"/>
<feature type="compositionally biased region" description="Polar residues" evidence="1">
    <location>
        <begin position="142"/>
        <end position="165"/>
    </location>
</feature>
<feature type="region of interest" description="Disordered" evidence="1">
    <location>
        <begin position="103"/>
        <end position="165"/>
    </location>
</feature>
<organism evidence="2 3">
    <name type="scientific">Macrostomum lignano</name>
    <dbReference type="NCBI Taxonomy" id="282301"/>
    <lineage>
        <taxon>Eukaryota</taxon>
        <taxon>Metazoa</taxon>
        <taxon>Spiralia</taxon>
        <taxon>Lophotrochozoa</taxon>
        <taxon>Platyhelminthes</taxon>
        <taxon>Rhabditophora</taxon>
        <taxon>Macrostomorpha</taxon>
        <taxon>Macrostomida</taxon>
        <taxon>Macrostomidae</taxon>
        <taxon>Macrostomum</taxon>
    </lineage>
</organism>
<keyword evidence="2" id="KW-1185">Reference proteome</keyword>
<protein>
    <submittedName>
        <fullName evidence="3">E3 ubiquitin-protein ligase</fullName>
    </submittedName>
</protein>
<dbReference type="WBParaSite" id="maker-uti_cns_0047083-snap-gene-0.5-mRNA-1">
    <property type="protein sequence ID" value="maker-uti_cns_0047083-snap-gene-0.5-mRNA-1"/>
    <property type="gene ID" value="maker-uti_cns_0047083-snap-gene-0.5"/>
</dbReference>
<name>A0A1I8JE26_9PLAT</name>
<proteinExistence type="predicted"/>
<dbReference type="Proteomes" id="UP000095280">
    <property type="component" value="Unplaced"/>
</dbReference>
<accession>A0A1I8JE26</accession>
<evidence type="ECO:0000256" key="1">
    <source>
        <dbReference type="SAM" id="MobiDB-lite"/>
    </source>
</evidence>
<evidence type="ECO:0000313" key="3">
    <source>
        <dbReference type="WBParaSite" id="maker-uti_cns_0047083-snap-gene-0.5-mRNA-1"/>
    </source>
</evidence>